<dbReference type="PANTHER" id="PTHR43267">
    <property type="entry name" value="TRNA THREONYLCARBAMOYLADENOSINE DEHYDRATASE"/>
    <property type="match status" value="1"/>
</dbReference>
<dbReference type="InterPro" id="IPR035985">
    <property type="entry name" value="Ubiquitin-activating_enz"/>
</dbReference>
<accession>E3H9H9</accession>
<dbReference type="HOGENOM" id="CLU_013325_10_4_0"/>
<dbReference type="OrthoDB" id="9804286at2"/>
<gene>
    <name evidence="2" type="ordered locus">Ilyop_1307</name>
</gene>
<dbReference type="SUPFAM" id="SSF69572">
    <property type="entry name" value="Activating enzymes of the ubiquitin-like proteins"/>
    <property type="match status" value="1"/>
</dbReference>
<name>E3H9H9_ILYPC</name>
<organism evidence="2 3">
    <name type="scientific">Ilyobacter polytropus (strain ATCC 51220 / DSM 2926 / LMG 16218 / CuHBu1)</name>
    <dbReference type="NCBI Taxonomy" id="572544"/>
    <lineage>
        <taxon>Bacteria</taxon>
        <taxon>Fusobacteriati</taxon>
        <taxon>Fusobacteriota</taxon>
        <taxon>Fusobacteriia</taxon>
        <taxon>Fusobacteriales</taxon>
        <taxon>Fusobacteriaceae</taxon>
        <taxon>Ilyobacter</taxon>
    </lineage>
</organism>
<dbReference type="GO" id="GO:0008641">
    <property type="term" value="F:ubiquitin-like modifier activating enzyme activity"/>
    <property type="evidence" value="ECO:0007669"/>
    <property type="project" value="InterPro"/>
</dbReference>
<evidence type="ECO:0000313" key="3">
    <source>
        <dbReference type="Proteomes" id="UP000006875"/>
    </source>
</evidence>
<dbReference type="EMBL" id="CP002281">
    <property type="protein sequence ID" value="ADO83088.1"/>
    <property type="molecule type" value="Genomic_DNA"/>
</dbReference>
<dbReference type="InterPro" id="IPR045886">
    <property type="entry name" value="ThiF/MoeB/HesA"/>
</dbReference>
<proteinExistence type="predicted"/>
<dbReference type="GO" id="GO:0061504">
    <property type="term" value="P:cyclic threonylcarbamoyladenosine biosynthetic process"/>
    <property type="evidence" value="ECO:0007669"/>
    <property type="project" value="TreeGrafter"/>
</dbReference>
<dbReference type="eggNOG" id="COG0476">
    <property type="taxonomic scope" value="Bacteria"/>
</dbReference>
<dbReference type="AlphaFoldDB" id="E3H9H9"/>
<dbReference type="PANTHER" id="PTHR43267:SF1">
    <property type="entry name" value="TRNA THREONYLCARBAMOYLADENOSINE DEHYDRATASE"/>
    <property type="match status" value="1"/>
</dbReference>
<feature type="domain" description="THIF-type NAD/FAD binding fold" evidence="1">
    <location>
        <begin position="12"/>
        <end position="226"/>
    </location>
</feature>
<dbReference type="InterPro" id="IPR000594">
    <property type="entry name" value="ThiF_NAD_FAD-bd"/>
</dbReference>
<protein>
    <submittedName>
        <fullName evidence="2">UBA/THIF-type NAD/FAD binding protein</fullName>
    </submittedName>
</protein>
<keyword evidence="3" id="KW-1185">Reference proteome</keyword>
<dbReference type="RefSeq" id="WP_013387755.1">
    <property type="nucleotide sequence ID" value="NC_014632.1"/>
</dbReference>
<dbReference type="Pfam" id="PF00899">
    <property type="entry name" value="ThiF"/>
    <property type="match status" value="1"/>
</dbReference>
<dbReference type="STRING" id="572544.Ilyop_1307"/>
<reference evidence="2 3" key="1">
    <citation type="journal article" date="2010" name="Stand. Genomic Sci.">
        <title>Complete genome sequence of Ilyobacter polytropus type strain (CuHbu1).</title>
        <authorList>
            <person name="Sikorski J."/>
            <person name="Chertkov O."/>
            <person name="Lapidus A."/>
            <person name="Nolan M."/>
            <person name="Lucas S."/>
            <person name="Del Rio T.G."/>
            <person name="Tice H."/>
            <person name="Cheng J.F."/>
            <person name="Tapia R."/>
            <person name="Han C."/>
            <person name="Goodwin L."/>
            <person name="Pitluck S."/>
            <person name="Liolios K."/>
            <person name="Ivanova N."/>
            <person name="Mavromatis K."/>
            <person name="Mikhailova N."/>
            <person name="Pati A."/>
            <person name="Chen A."/>
            <person name="Palaniappan K."/>
            <person name="Land M."/>
            <person name="Hauser L."/>
            <person name="Chang Y.J."/>
            <person name="Jeffries C.D."/>
            <person name="Brambilla E."/>
            <person name="Yasawong M."/>
            <person name="Rohde M."/>
            <person name="Pukall R."/>
            <person name="Spring S."/>
            <person name="Goker M."/>
            <person name="Woyke T."/>
            <person name="Bristow J."/>
            <person name="Eisen J.A."/>
            <person name="Markowitz V."/>
            <person name="Hugenholtz P."/>
            <person name="Kyrpides N.C."/>
            <person name="Klenk H.P."/>
        </authorList>
    </citation>
    <scope>NUCLEOTIDE SEQUENCE [LARGE SCALE GENOMIC DNA]</scope>
    <source>
        <strain evidence="3">ATCC 51220 / DSM 2926 / LMG 16218 / CuHBu1</strain>
    </source>
</reference>
<dbReference type="KEGG" id="ipo:Ilyop_1307"/>
<sequence>MDYSKRYLKNKKLISQKEQEVLKNKRVLVLGCGGLGGYIIEMLARLGVGNLKVVDFDIFDESNLNRQILSNEENLGFFKVEEALKRIKSINSDIKTKGFNVKVDEENIDNLLTDIDLVVDALDSIPLKIMVEEKCSHLGISIVHGAIGGWVAQIAVIRPGDFILKKMYSGIEKGIEAELGNPSFTPALAASIQVSETLKLLLNKGDSLQSQVLYIDLENNTFSTFEA</sequence>
<dbReference type="Gene3D" id="3.40.50.720">
    <property type="entry name" value="NAD(P)-binding Rossmann-like Domain"/>
    <property type="match status" value="1"/>
</dbReference>
<evidence type="ECO:0000313" key="2">
    <source>
        <dbReference type="EMBL" id="ADO83088.1"/>
    </source>
</evidence>
<dbReference type="GO" id="GO:0061503">
    <property type="term" value="F:tRNA threonylcarbamoyladenosine dehydratase"/>
    <property type="evidence" value="ECO:0007669"/>
    <property type="project" value="TreeGrafter"/>
</dbReference>
<dbReference type="Proteomes" id="UP000006875">
    <property type="component" value="Chromosome"/>
</dbReference>
<dbReference type="CDD" id="cd00757">
    <property type="entry name" value="ThiF_MoeB_HesA_family"/>
    <property type="match status" value="1"/>
</dbReference>
<evidence type="ECO:0000259" key="1">
    <source>
        <dbReference type="Pfam" id="PF00899"/>
    </source>
</evidence>